<keyword evidence="2" id="KW-1185">Reference proteome</keyword>
<protein>
    <submittedName>
        <fullName evidence="1">Uncharacterized protein</fullName>
    </submittedName>
</protein>
<sequence length="56" mass="5735">MITVSATLRLALEAAGQWSSGQAYPAREQLVVHALGADCTSTPGTIVARGLLGPVK</sequence>
<dbReference type="AlphaFoldDB" id="A0A1H1SSY3"/>
<organism evidence="1 2">
    <name type="scientific">Microlunatus soli</name>
    <dbReference type="NCBI Taxonomy" id="630515"/>
    <lineage>
        <taxon>Bacteria</taxon>
        <taxon>Bacillati</taxon>
        <taxon>Actinomycetota</taxon>
        <taxon>Actinomycetes</taxon>
        <taxon>Propionibacteriales</taxon>
        <taxon>Propionibacteriaceae</taxon>
        <taxon>Microlunatus</taxon>
    </lineage>
</organism>
<name>A0A1H1SSY3_9ACTN</name>
<reference evidence="1 2" key="1">
    <citation type="submission" date="2016-10" db="EMBL/GenBank/DDBJ databases">
        <authorList>
            <person name="de Groot N.N."/>
        </authorList>
    </citation>
    <scope>NUCLEOTIDE SEQUENCE [LARGE SCALE GENOMIC DNA]</scope>
    <source>
        <strain evidence="1 2">DSM 21800</strain>
    </source>
</reference>
<accession>A0A1H1SSY3</accession>
<evidence type="ECO:0000313" key="2">
    <source>
        <dbReference type="Proteomes" id="UP000199103"/>
    </source>
</evidence>
<dbReference type="EMBL" id="LT629772">
    <property type="protein sequence ID" value="SDS51137.1"/>
    <property type="molecule type" value="Genomic_DNA"/>
</dbReference>
<dbReference type="Proteomes" id="UP000199103">
    <property type="component" value="Chromosome I"/>
</dbReference>
<evidence type="ECO:0000313" key="1">
    <source>
        <dbReference type="EMBL" id="SDS51137.1"/>
    </source>
</evidence>
<dbReference type="STRING" id="630515.SAMN04489812_2128"/>
<gene>
    <name evidence="1" type="ORF">SAMN04489812_2128</name>
</gene>
<proteinExistence type="predicted"/>